<feature type="transmembrane region" description="Helical" evidence="1">
    <location>
        <begin position="237"/>
        <end position="261"/>
    </location>
</feature>
<keyword evidence="1" id="KW-1133">Transmembrane helix</keyword>
<gene>
    <name evidence="2" type="ORF">NUZ5A_30031</name>
</gene>
<proteinExistence type="predicted"/>
<comment type="caution">
    <text evidence="2">The sequence shown here is derived from an EMBL/GenBank/DDBJ whole genome shotgun (WGS) entry which is preliminary data.</text>
</comment>
<evidence type="ECO:0000256" key="1">
    <source>
        <dbReference type="SAM" id="Phobius"/>
    </source>
</evidence>
<dbReference type="EMBL" id="CAJNAQ010000003">
    <property type="protein sequence ID" value="CAE6491998.1"/>
    <property type="molecule type" value="Genomic_DNA"/>
</dbReference>
<dbReference type="NCBIfam" id="NF041770">
    <property type="entry name" value="CFI_box_CTERM"/>
    <property type="match status" value="1"/>
</dbReference>
<name>A0A812F119_9ARCH</name>
<organism evidence="2 3">
    <name type="scientific">Candidatus Nitrosotenuis uzonensis</name>
    <dbReference type="NCBI Taxonomy" id="1407055"/>
    <lineage>
        <taxon>Archaea</taxon>
        <taxon>Nitrososphaerota</taxon>
        <taxon>Candidatus Nitrosotenuis</taxon>
    </lineage>
</organism>
<dbReference type="RefSeq" id="WP_205098749.1">
    <property type="nucleotide sequence ID" value="NZ_CAJNAQ010000003.1"/>
</dbReference>
<evidence type="ECO:0008006" key="4">
    <source>
        <dbReference type="Google" id="ProtNLM"/>
    </source>
</evidence>
<evidence type="ECO:0000313" key="2">
    <source>
        <dbReference type="EMBL" id="CAE6491998.1"/>
    </source>
</evidence>
<dbReference type="AlphaFoldDB" id="A0A812F119"/>
<accession>A0A812F119</accession>
<sequence length="266" mass="29040">MKILLLLAVLPAFVIPVLAQEFQQLPTDKGTLLVNISTDPVEPKINDLTKMKIDFINPNTNVIQEHIDYKVTVTKDDSPVFGPIPLTHTSIGTVTIPVEFRENGEHKIKIEVEGILFQPIPSETVTFTKIIGDAAAQPVDNGNGNGGCLIATAAYGTEMSSQVQTLREVRDSVLLRTESGSSFMAVFNSAYYSFSPAVADLERQSPAFKEVVKLAITPMLSTMSILSYVDINSEQQMLGYGIGIILLNLGIYFAIPAAIIIKLRKK</sequence>
<dbReference type="Proteomes" id="UP000655759">
    <property type="component" value="Unassembled WGS sequence"/>
</dbReference>
<evidence type="ECO:0000313" key="3">
    <source>
        <dbReference type="Proteomes" id="UP000655759"/>
    </source>
</evidence>
<reference evidence="2" key="1">
    <citation type="submission" date="2021-02" db="EMBL/GenBank/DDBJ databases">
        <authorList>
            <person name="Han P."/>
        </authorList>
    </citation>
    <scope>NUCLEOTIDE SEQUENCE</scope>
    <source>
        <strain evidence="2">Candidatus Nitrosotenuis uzonensis 5A</strain>
    </source>
</reference>
<keyword evidence="1" id="KW-0812">Transmembrane</keyword>
<protein>
    <recommendedName>
        <fullName evidence="4">Copper-binding protein</fullName>
    </recommendedName>
</protein>
<keyword evidence="1" id="KW-0472">Membrane</keyword>
<dbReference type="InterPro" id="IPR049886">
    <property type="entry name" value="CFI_box_CTERM_dom"/>
</dbReference>